<dbReference type="Proteomes" id="UP000239747">
    <property type="component" value="Unassembled WGS sequence"/>
</dbReference>
<protein>
    <submittedName>
        <fullName evidence="2">Uncharacterized protein</fullName>
    </submittedName>
</protein>
<reference evidence="2 3" key="1">
    <citation type="submission" date="2017-01" db="EMBL/GenBank/DDBJ databases">
        <title>Trade-off between light-utilization and light-protection in marine flavobacteria.</title>
        <authorList>
            <person name="Kumagai Y."/>
            <person name="Yoshizawa S."/>
            <person name="Kogure K."/>
            <person name="Iwasaki W."/>
        </authorList>
    </citation>
    <scope>NUCLEOTIDE SEQUENCE [LARGE SCALE GENOMIC DNA]</scope>
    <source>
        <strain evidence="2 3">KCTC 32109</strain>
    </source>
</reference>
<organism evidence="2 3">
    <name type="scientific">Nonlabens arenilitoris</name>
    <dbReference type="NCBI Taxonomy" id="1217969"/>
    <lineage>
        <taxon>Bacteria</taxon>
        <taxon>Pseudomonadati</taxon>
        <taxon>Bacteroidota</taxon>
        <taxon>Flavobacteriia</taxon>
        <taxon>Flavobacteriales</taxon>
        <taxon>Flavobacteriaceae</taxon>
        <taxon>Nonlabens</taxon>
    </lineage>
</organism>
<feature type="compositionally biased region" description="Basic and acidic residues" evidence="1">
    <location>
        <begin position="185"/>
        <end position="195"/>
    </location>
</feature>
<dbReference type="AlphaFoldDB" id="A0A2S7UAA8"/>
<accession>A0A2S7UAA8</accession>
<evidence type="ECO:0000256" key="1">
    <source>
        <dbReference type="SAM" id="MobiDB-lite"/>
    </source>
</evidence>
<evidence type="ECO:0000313" key="2">
    <source>
        <dbReference type="EMBL" id="PQJ31531.1"/>
    </source>
</evidence>
<feature type="region of interest" description="Disordered" evidence="1">
    <location>
        <begin position="171"/>
        <end position="195"/>
    </location>
</feature>
<keyword evidence="3" id="KW-1185">Reference proteome</keyword>
<dbReference type="EMBL" id="MTPW01000001">
    <property type="protein sequence ID" value="PQJ31531.1"/>
    <property type="molecule type" value="Genomic_DNA"/>
</dbReference>
<comment type="caution">
    <text evidence="2">The sequence shown here is derived from an EMBL/GenBank/DDBJ whole genome shotgun (WGS) entry which is preliminary data.</text>
</comment>
<gene>
    <name evidence="2" type="ORF">BST92_06150</name>
</gene>
<proteinExistence type="predicted"/>
<name>A0A2S7UAA8_9FLAO</name>
<feature type="region of interest" description="Disordered" evidence="1">
    <location>
        <begin position="211"/>
        <end position="250"/>
    </location>
</feature>
<evidence type="ECO:0000313" key="3">
    <source>
        <dbReference type="Proteomes" id="UP000239747"/>
    </source>
</evidence>
<sequence length="613" mass="68003">MAMFSTTSCERDDTPLETIQEQPQFKIEKLTGSQLTNNHSLNKALNSAKESLGINTFQKSVYDSINGFYIEDTDVNYLTSGTYESYTFKITDPSDTTHLKNMVFSKQMDSTYQAFIVAYDLNSISLEDLKQGNVPSDLTGYVIYTPINSDFQFKTDITYLGEGDCVGSTQISPRSRCNGGGNHSDPNDPKCKADKKAGYQEVIVTMIPCPRTGGGLGNNPPNDTGADLTGGDNPGGTGDDNAIGNNNSNTLVDDPCNNQLTLSNGDCAGVATTPVFEIEPVPTPVDGQTQQFFDSLPEDLRDFINNDPYDQTRAEENKRIREEIRDFLNDENHSDEAKDFAEEVIKAKEEDEDSEVDFEDRLINQLKGKVKCVYEILRGSSPTFSSSFIHDLFGSEKQISVKLTMEDLTGLTATNGGIVAARSDVVYFASTNNARRHKILFDQNVMNNMTNLEIALIILHEIGHSELIERCIQLGMFNSIVSRSNQYNFANVTPPLNNLNDAYFAFMATSYNSSNSTAGMGQWNHELFTIGNYRQIMGQALLDSNSYLTDPTTTFPSLSSAIHGMSMNEIINDFTWTGLEETTEYQNHNPSVLNRINTVQNAINQEYSRSCID</sequence>